<dbReference type="EMBL" id="GG698897">
    <property type="protein sequence ID" value="EEU47087.1"/>
    <property type="molecule type" value="Genomic_DNA"/>
</dbReference>
<dbReference type="Proteomes" id="UP000005206">
    <property type="component" value="Chromosome 3"/>
</dbReference>
<dbReference type="Pfam" id="PF18271">
    <property type="entry name" value="GH131_N"/>
    <property type="match status" value="1"/>
</dbReference>
<dbReference type="InParanoid" id="C7YNA0"/>
<feature type="domain" description="Glycoside hydrolase 131 catalytic N-terminal" evidence="2">
    <location>
        <begin position="35"/>
        <end position="290"/>
    </location>
</feature>
<evidence type="ECO:0000259" key="2">
    <source>
        <dbReference type="Pfam" id="PF18271"/>
    </source>
</evidence>
<dbReference type="VEuPathDB" id="FungiDB:NECHADRAFT_67676"/>
<feature type="signal peptide" evidence="1">
    <location>
        <begin position="1"/>
        <end position="16"/>
    </location>
</feature>
<evidence type="ECO:0000256" key="1">
    <source>
        <dbReference type="SAM" id="SignalP"/>
    </source>
</evidence>
<protein>
    <recommendedName>
        <fullName evidence="2">Glycoside hydrolase 131 catalytic N-terminal domain-containing protein</fullName>
    </recommendedName>
</protein>
<keyword evidence="1" id="KW-0732">Signal</keyword>
<proteinExistence type="predicted"/>
<organism evidence="3 4">
    <name type="scientific">Fusarium vanettenii (strain ATCC MYA-4622 / CBS 123669 / FGSC 9596 / NRRL 45880 / 77-13-4)</name>
    <name type="common">Fusarium solani subsp. pisi</name>
    <dbReference type="NCBI Taxonomy" id="660122"/>
    <lineage>
        <taxon>Eukaryota</taxon>
        <taxon>Fungi</taxon>
        <taxon>Dikarya</taxon>
        <taxon>Ascomycota</taxon>
        <taxon>Pezizomycotina</taxon>
        <taxon>Sordariomycetes</taxon>
        <taxon>Hypocreomycetidae</taxon>
        <taxon>Hypocreales</taxon>
        <taxon>Nectriaceae</taxon>
        <taxon>Fusarium</taxon>
        <taxon>Fusarium solani species complex</taxon>
        <taxon>Fusarium vanettenii</taxon>
    </lineage>
</organism>
<evidence type="ECO:0000313" key="4">
    <source>
        <dbReference type="Proteomes" id="UP000005206"/>
    </source>
</evidence>
<dbReference type="OrthoDB" id="5283326at2759"/>
<evidence type="ECO:0000313" key="3">
    <source>
        <dbReference type="EMBL" id="EEU47087.1"/>
    </source>
</evidence>
<dbReference type="OMA" id="THEYLNV"/>
<dbReference type="InterPro" id="IPR041524">
    <property type="entry name" value="GH131_N"/>
</dbReference>
<keyword evidence="4" id="KW-1185">Reference proteome</keyword>
<dbReference type="PANTHER" id="PTHR34612:SF4">
    <property type="entry name" value="GLYCOSIDE HYDROLASE 131 CATALYTIC N-TERMINAL DOMAIN-CONTAINING PROTEIN"/>
    <property type="match status" value="1"/>
</dbReference>
<dbReference type="RefSeq" id="XP_003052800.1">
    <property type="nucleotide sequence ID" value="XM_003052754.1"/>
</dbReference>
<feature type="chain" id="PRO_5002987432" description="Glycoside hydrolase 131 catalytic N-terminal domain-containing protein" evidence="1">
    <location>
        <begin position="17"/>
        <end position="294"/>
    </location>
</feature>
<dbReference type="PANTHER" id="PTHR34612">
    <property type="entry name" value="GH131_N DOMAIN-CONTAINING PROTEIN"/>
    <property type="match status" value="1"/>
</dbReference>
<dbReference type="Gene3D" id="2.60.120.1160">
    <property type="match status" value="1"/>
</dbReference>
<dbReference type="GeneID" id="9671332"/>
<dbReference type="AlphaFoldDB" id="C7YNA0"/>
<sequence>MRAAAFFALVSSVVSATPLGHRFHTYSKASNSCAVVFDGRVPANASLTDFDTENGGGWNPFNPGYVKGNNISWSEILLLPKNTPRSRFDAVSRTVPLKVTISDESIFMQQHGFRRAGLQFAKDDNEKSPASEGVKTLHFSILQDESRPLNLSHEYLNVWHEAGDYSSNQFNFEAGTIIGQDLPKDTWKLLDRTNKQIWSTPILKDVWQNFAITLDFDNNTIQAWYSEGRKPLRAVTEPISNDNSGRGQYQIGILKKPTGTDDVVNSGFQESDLDEGLIYGGIFIEDSKDGCVSA</sequence>
<name>C7YNA0_FUSV7</name>
<accession>C7YNA0</accession>
<dbReference type="HOGENOM" id="CLU_063723_0_0_1"/>
<reference evidence="3 4" key="1">
    <citation type="journal article" date="2009" name="PLoS Genet.">
        <title>The genome of Nectria haematococca: contribution of supernumerary chromosomes to gene expansion.</title>
        <authorList>
            <person name="Coleman J.J."/>
            <person name="Rounsley S.D."/>
            <person name="Rodriguez-Carres M."/>
            <person name="Kuo A."/>
            <person name="Wasmann C.C."/>
            <person name="Grimwood J."/>
            <person name="Schmutz J."/>
            <person name="Taga M."/>
            <person name="White G.J."/>
            <person name="Zhou S."/>
            <person name="Schwartz D.C."/>
            <person name="Freitag M."/>
            <person name="Ma L.J."/>
            <person name="Danchin E.G."/>
            <person name="Henrissat B."/>
            <person name="Coutinho P.M."/>
            <person name="Nelson D.R."/>
            <person name="Straney D."/>
            <person name="Napoli C.A."/>
            <person name="Barker B.M."/>
            <person name="Gribskov M."/>
            <person name="Rep M."/>
            <person name="Kroken S."/>
            <person name="Molnar I."/>
            <person name="Rensing C."/>
            <person name="Kennell J.C."/>
            <person name="Zamora J."/>
            <person name="Farman M.L."/>
            <person name="Selker E.U."/>
            <person name="Salamov A."/>
            <person name="Shapiro H."/>
            <person name="Pangilinan J."/>
            <person name="Lindquist E."/>
            <person name="Lamers C."/>
            <person name="Grigoriev I.V."/>
            <person name="Geiser D.M."/>
            <person name="Covert S.F."/>
            <person name="Temporini E."/>
            <person name="Vanetten H.D."/>
        </authorList>
    </citation>
    <scope>NUCLEOTIDE SEQUENCE [LARGE SCALE GENOMIC DNA]</scope>
    <source>
        <strain evidence="4">ATCC MYA-4622 / CBS 123669 / FGSC 9596 / NRRL 45880 / 77-13-4</strain>
    </source>
</reference>
<dbReference type="KEGG" id="nhe:NECHADRAFT_67676"/>
<dbReference type="eggNOG" id="ENOG502SHCH">
    <property type="taxonomic scope" value="Eukaryota"/>
</dbReference>
<gene>
    <name evidence="3" type="ORF">NECHADRAFT_67676</name>
</gene>